<gene>
    <name evidence="1" type="ORF">G8770_08430</name>
</gene>
<organism evidence="1 2">
    <name type="scientific">Pseudomaricurvus hydrocarbonicus</name>
    <dbReference type="NCBI Taxonomy" id="1470433"/>
    <lineage>
        <taxon>Bacteria</taxon>
        <taxon>Pseudomonadati</taxon>
        <taxon>Pseudomonadota</taxon>
        <taxon>Gammaproteobacteria</taxon>
        <taxon>Cellvibrionales</taxon>
        <taxon>Cellvibrionaceae</taxon>
        <taxon>Pseudomaricurvus</taxon>
    </lineage>
</organism>
<keyword evidence="2" id="KW-1185">Reference proteome</keyword>
<proteinExistence type="predicted"/>
<dbReference type="EMBL" id="JAAONZ010000004">
    <property type="protein sequence ID" value="NHO65563.1"/>
    <property type="molecule type" value="Genomic_DNA"/>
</dbReference>
<protein>
    <submittedName>
        <fullName evidence="1">Uncharacterized protein</fullName>
    </submittedName>
</protein>
<evidence type="ECO:0000313" key="1">
    <source>
        <dbReference type="EMBL" id="NHO65563.1"/>
    </source>
</evidence>
<accession>A0A9E5JU04</accession>
<reference evidence="1" key="1">
    <citation type="submission" date="2020-03" db="EMBL/GenBank/DDBJ databases">
        <authorList>
            <person name="Guo F."/>
        </authorList>
    </citation>
    <scope>NUCLEOTIDE SEQUENCE</scope>
    <source>
        <strain evidence="1">JCM 30134</strain>
    </source>
</reference>
<dbReference type="Proteomes" id="UP000787472">
    <property type="component" value="Unassembled WGS sequence"/>
</dbReference>
<comment type="caution">
    <text evidence="1">The sequence shown here is derived from an EMBL/GenBank/DDBJ whole genome shotgun (WGS) entry which is preliminary data.</text>
</comment>
<dbReference type="RefSeq" id="WP_167184666.1">
    <property type="nucleotide sequence ID" value="NZ_JAAONZ010000004.1"/>
</dbReference>
<name>A0A9E5JU04_9GAMM</name>
<sequence length="129" mass="14547">MKDIEIYIREPVLKRVLGWIKGVLGPLEELPVDKSQKGVRMYRAQEQQPPIPIVVQTGIEGGPYVGIWFDSDKTPWESDVECAREAFAAFGLPVQCDPGPEYDNQDDFFRIDEAGEQIVRLKDGLLGVK</sequence>
<dbReference type="AlphaFoldDB" id="A0A9E5JU04"/>
<evidence type="ECO:0000313" key="2">
    <source>
        <dbReference type="Proteomes" id="UP000787472"/>
    </source>
</evidence>